<dbReference type="InterPro" id="IPR019715">
    <property type="entry name" value="Haemolysin_XhlA"/>
</dbReference>
<feature type="transmembrane region" description="Helical" evidence="2">
    <location>
        <begin position="70"/>
        <end position="91"/>
    </location>
</feature>
<name>A0A5D4MBQ7_9BACI</name>
<dbReference type="Pfam" id="PF10779">
    <property type="entry name" value="XhlA"/>
    <property type="match status" value="1"/>
</dbReference>
<protein>
    <submittedName>
        <fullName evidence="3">Protein xhlA</fullName>
    </submittedName>
</protein>
<reference evidence="3 4" key="1">
    <citation type="submission" date="2019-08" db="EMBL/GenBank/DDBJ databases">
        <title>Bacillus genomes from the desert of Cuatro Cienegas, Coahuila.</title>
        <authorList>
            <person name="Olmedo-Alvarez G."/>
        </authorList>
    </citation>
    <scope>NUCLEOTIDE SEQUENCE [LARGE SCALE GENOMIC DNA]</scope>
    <source>
        <strain evidence="3 4">CH128b_4D</strain>
    </source>
</reference>
<keyword evidence="2" id="KW-1133">Transmembrane helix</keyword>
<dbReference type="AlphaFoldDB" id="A0A5D4MBQ7"/>
<evidence type="ECO:0000256" key="1">
    <source>
        <dbReference type="SAM" id="Coils"/>
    </source>
</evidence>
<keyword evidence="2" id="KW-0472">Membrane</keyword>
<gene>
    <name evidence="3" type="ORF">FZC84_11865</name>
</gene>
<dbReference type="RefSeq" id="WP_148953986.1">
    <property type="nucleotide sequence ID" value="NZ_VTEG01000007.1"/>
</dbReference>
<dbReference type="EMBL" id="VTEG01000007">
    <property type="protein sequence ID" value="TYR99066.1"/>
    <property type="molecule type" value="Genomic_DNA"/>
</dbReference>
<comment type="caution">
    <text evidence="3">The sequence shown here is derived from an EMBL/GenBank/DDBJ whole genome shotgun (WGS) entry which is preliminary data.</text>
</comment>
<sequence length="93" mass="10404">MSNTVEVPPEMNHYDKEIVEMKSDIKDLKKEVSELKNTTIRHDEQISAINKTMGNIEENTTWIKRKITGAIITAIISGTIGGAIAIFYVAIQN</sequence>
<evidence type="ECO:0000256" key="2">
    <source>
        <dbReference type="SAM" id="Phobius"/>
    </source>
</evidence>
<accession>A0A5D4MBQ7</accession>
<feature type="coiled-coil region" evidence="1">
    <location>
        <begin position="11"/>
        <end position="45"/>
    </location>
</feature>
<dbReference type="Proteomes" id="UP000325182">
    <property type="component" value="Unassembled WGS sequence"/>
</dbReference>
<keyword evidence="1" id="KW-0175">Coiled coil</keyword>
<evidence type="ECO:0000313" key="4">
    <source>
        <dbReference type="Proteomes" id="UP000325182"/>
    </source>
</evidence>
<proteinExistence type="predicted"/>
<keyword evidence="2" id="KW-0812">Transmembrane</keyword>
<evidence type="ECO:0000313" key="3">
    <source>
        <dbReference type="EMBL" id="TYR99066.1"/>
    </source>
</evidence>
<organism evidence="3 4">
    <name type="scientific">Rossellomorea vietnamensis</name>
    <dbReference type="NCBI Taxonomy" id="218284"/>
    <lineage>
        <taxon>Bacteria</taxon>
        <taxon>Bacillati</taxon>
        <taxon>Bacillota</taxon>
        <taxon>Bacilli</taxon>
        <taxon>Bacillales</taxon>
        <taxon>Bacillaceae</taxon>
        <taxon>Rossellomorea</taxon>
    </lineage>
</organism>